<evidence type="ECO:0000256" key="1">
    <source>
        <dbReference type="SAM" id="MobiDB-lite"/>
    </source>
</evidence>
<dbReference type="STRING" id="46177.SAMN05660976_00866"/>
<dbReference type="EMBL" id="FOBF01000002">
    <property type="protein sequence ID" value="SEK63706.1"/>
    <property type="molecule type" value="Genomic_DNA"/>
</dbReference>
<dbReference type="InterPro" id="IPR050765">
    <property type="entry name" value="Riboflavin_Biosynth_HTPR"/>
</dbReference>
<dbReference type="InterPro" id="IPR024072">
    <property type="entry name" value="DHFR-like_dom_sf"/>
</dbReference>
<feature type="domain" description="Bacterial bifunctional deaminase-reductase C-terminal" evidence="2">
    <location>
        <begin position="41"/>
        <end position="209"/>
    </location>
</feature>
<evidence type="ECO:0000259" key="2">
    <source>
        <dbReference type="Pfam" id="PF01872"/>
    </source>
</evidence>
<dbReference type="PANTHER" id="PTHR38011:SF12">
    <property type="entry name" value="BIFUNCTIONAL DEAMINASE-REDUCTASE DOMAIN PROTEIN"/>
    <property type="match status" value="1"/>
</dbReference>
<dbReference type="GO" id="GO:0009231">
    <property type="term" value="P:riboflavin biosynthetic process"/>
    <property type="evidence" value="ECO:0007669"/>
    <property type="project" value="InterPro"/>
</dbReference>
<dbReference type="PANTHER" id="PTHR38011">
    <property type="entry name" value="DIHYDROFOLATE REDUCTASE FAMILY PROTEIN (AFU_ORTHOLOGUE AFUA_8G06820)"/>
    <property type="match status" value="1"/>
</dbReference>
<dbReference type="AlphaFoldDB" id="A0A1H7IMP2"/>
<dbReference type="Gene3D" id="3.40.430.10">
    <property type="entry name" value="Dihydrofolate Reductase, subunit A"/>
    <property type="match status" value="1"/>
</dbReference>
<dbReference type="SUPFAM" id="SSF53597">
    <property type="entry name" value="Dihydrofolate reductase-like"/>
    <property type="match status" value="1"/>
</dbReference>
<dbReference type="Pfam" id="PF01872">
    <property type="entry name" value="RibD_C"/>
    <property type="match status" value="1"/>
</dbReference>
<evidence type="ECO:0000313" key="3">
    <source>
        <dbReference type="EMBL" id="SEK63706.1"/>
    </source>
</evidence>
<dbReference type="InterPro" id="IPR002734">
    <property type="entry name" value="RibDG_C"/>
</dbReference>
<keyword evidence="4" id="KW-1185">Reference proteome</keyword>
<organism evidence="3 4">
    <name type="scientific">Nonomuraea pusilla</name>
    <dbReference type="NCBI Taxonomy" id="46177"/>
    <lineage>
        <taxon>Bacteria</taxon>
        <taxon>Bacillati</taxon>
        <taxon>Actinomycetota</taxon>
        <taxon>Actinomycetes</taxon>
        <taxon>Streptosporangiales</taxon>
        <taxon>Streptosporangiaceae</taxon>
        <taxon>Nonomuraea</taxon>
    </lineage>
</organism>
<gene>
    <name evidence="3" type="ORF">SAMN05660976_00866</name>
</gene>
<feature type="compositionally biased region" description="Polar residues" evidence="1">
    <location>
        <begin position="1"/>
        <end position="10"/>
    </location>
</feature>
<dbReference type="GO" id="GO:0008703">
    <property type="term" value="F:5-amino-6-(5-phosphoribosylamino)uracil reductase activity"/>
    <property type="evidence" value="ECO:0007669"/>
    <property type="project" value="InterPro"/>
</dbReference>
<reference evidence="3 4" key="1">
    <citation type="submission" date="2016-10" db="EMBL/GenBank/DDBJ databases">
        <authorList>
            <person name="de Groot N.N."/>
        </authorList>
    </citation>
    <scope>NUCLEOTIDE SEQUENCE [LARGE SCALE GENOMIC DNA]</scope>
    <source>
        <strain evidence="3 4">DSM 43357</strain>
    </source>
</reference>
<name>A0A1H7IMP2_9ACTN</name>
<dbReference type="Proteomes" id="UP000198953">
    <property type="component" value="Unassembled WGS sequence"/>
</dbReference>
<accession>A0A1H7IMP2</accession>
<proteinExistence type="predicted"/>
<sequence length="235" mass="24960">MQQQDPNLTRFSPAPGSAPALTSADAYHRRDAETGGYALSKVVADISVSLDGFATGPDPDIEHGLGRGGELLHAWARRPTDIDARLLETATAATGALVMGRRTFQVVDGPYGWSETRGYGARGPHRTPPVYVVTHEPPATVRLTGRYTFVTGGLIEAVTRARAAAGNADTVIMGGAATIRQAVDGGLLDELRLHLAPILLGSGTPLFAHARPCQWEPSEVHFSPLATHLTYHPLT</sequence>
<protein>
    <submittedName>
        <fullName evidence="3">Dihydrofolate reductase</fullName>
    </submittedName>
</protein>
<evidence type="ECO:0000313" key="4">
    <source>
        <dbReference type="Proteomes" id="UP000198953"/>
    </source>
</evidence>
<feature type="region of interest" description="Disordered" evidence="1">
    <location>
        <begin position="1"/>
        <end position="23"/>
    </location>
</feature>